<dbReference type="Proteomes" id="UP000236316">
    <property type="component" value="Segment"/>
</dbReference>
<reference evidence="1" key="1">
    <citation type="submission" date="2017-08" db="EMBL/GenBank/DDBJ databases">
        <authorList>
            <consortium name="Urmite Genomes"/>
        </authorList>
    </citation>
    <scope>NUCLEOTIDE SEQUENCE [LARGE SCALE GENOMIC DNA]</scope>
    <source>
        <strain evidence="1">IHUMI-LCC2</strain>
    </source>
</reference>
<evidence type="ECO:0000313" key="1">
    <source>
        <dbReference type="EMBL" id="SNW62736.1"/>
    </source>
</evidence>
<dbReference type="GeneID" id="35382664"/>
<proteinExistence type="predicted"/>
<evidence type="ECO:0000313" key="2">
    <source>
        <dbReference type="Proteomes" id="UP000236316"/>
    </source>
</evidence>
<name>A0A2I2L5D9_9VIRU</name>
<accession>A0A2I2L5D9</accession>
<protein>
    <submittedName>
        <fullName evidence="1">Uncharacterized protein</fullName>
    </submittedName>
</protein>
<dbReference type="EMBL" id="LT906555">
    <property type="protein sequence ID" value="SNW62736.1"/>
    <property type="molecule type" value="Genomic_DNA"/>
</dbReference>
<organism evidence="1">
    <name type="scientific">Orpheovirus IHUMI-LCC2</name>
    <dbReference type="NCBI Taxonomy" id="2023057"/>
    <lineage>
        <taxon>Viruses</taxon>
        <taxon>Varidnaviria</taxon>
        <taxon>Bamfordvirae</taxon>
        <taxon>Nucleocytoviricota</taxon>
        <taxon>Megaviricetes</taxon>
        <taxon>Pimascovirales</taxon>
        <taxon>Ocovirineae</taxon>
        <taxon>Orpheoviridae</taxon>
        <taxon>Alphaorpheovirus</taxon>
        <taxon>Alphaorpheovirus massiliense</taxon>
    </lineage>
</organism>
<gene>
    <name evidence="1" type="ORF">ORPV_832</name>
</gene>
<sequence>MDNILNVIESLYKYRYLLHKKLMDIQRERLFLQDLNLFRKISEDIDVLQRNIVTITDTITILKESPYFK</sequence>
<dbReference type="RefSeq" id="YP_009449038.1">
    <property type="nucleotide sequence ID" value="NC_036594.1"/>
</dbReference>
<keyword evidence="2" id="KW-1185">Reference proteome</keyword>
<dbReference type="KEGG" id="vg:35382664"/>